<organism evidence="1 2">
    <name type="scientific">Parachitinimonas caeni</name>
    <dbReference type="NCBI Taxonomy" id="3031301"/>
    <lineage>
        <taxon>Bacteria</taxon>
        <taxon>Pseudomonadati</taxon>
        <taxon>Pseudomonadota</taxon>
        <taxon>Betaproteobacteria</taxon>
        <taxon>Neisseriales</taxon>
        <taxon>Chitinibacteraceae</taxon>
        <taxon>Parachitinimonas</taxon>
    </lineage>
</organism>
<sequence>MKKILVFLLLVFVLTSWFFISNRSGKSHLSTKPTKITLVSRSGKELSLIVPECTVSATPNIRKKEEFIRLDGKWIFDDKTARLACGDMNESIVISPTESKPTAVFTLERRISNKSWRLVLDTDAYKIYREKALENGKLQDNMEIVSFAGKNNYSSYVRYLISTPTPHWGTGQIDDHFEFRYLIHSAPMKPEKIISRDAKISEYVNSLIRK</sequence>
<reference evidence="1" key="1">
    <citation type="submission" date="2023-03" db="EMBL/GenBank/DDBJ databases">
        <title>Chitinimonas shenzhenensis gen. nov., sp. nov., a novel member of family Burkholderiaceae isolated from activated sludge collected in Shen Zhen, China.</title>
        <authorList>
            <person name="Wang X."/>
        </authorList>
    </citation>
    <scope>NUCLEOTIDE SEQUENCE</scope>
    <source>
        <strain evidence="1">DQS-5</strain>
    </source>
</reference>
<comment type="caution">
    <text evidence="1">The sequence shown here is derived from an EMBL/GenBank/DDBJ whole genome shotgun (WGS) entry which is preliminary data.</text>
</comment>
<evidence type="ECO:0000313" key="2">
    <source>
        <dbReference type="Proteomes" id="UP001172778"/>
    </source>
</evidence>
<name>A0ABT7E403_9NEIS</name>
<evidence type="ECO:0000313" key="1">
    <source>
        <dbReference type="EMBL" id="MDK2127052.1"/>
    </source>
</evidence>
<proteinExistence type="predicted"/>
<dbReference type="Proteomes" id="UP001172778">
    <property type="component" value="Unassembled WGS sequence"/>
</dbReference>
<dbReference type="RefSeq" id="WP_284103370.1">
    <property type="nucleotide sequence ID" value="NZ_JARRAF010000102.1"/>
</dbReference>
<gene>
    <name evidence="1" type="ORF">PZA18_23715</name>
</gene>
<protein>
    <submittedName>
        <fullName evidence="1">Uncharacterized protein</fullName>
    </submittedName>
</protein>
<accession>A0ABT7E403</accession>
<dbReference type="EMBL" id="JARRAF010000102">
    <property type="protein sequence ID" value="MDK2127052.1"/>
    <property type="molecule type" value="Genomic_DNA"/>
</dbReference>
<keyword evidence="2" id="KW-1185">Reference proteome</keyword>